<evidence type="ECO:0000313" key="8">
    <source>
        <dbReference type="Proteomes" id="UP001153712"/>
    </source>
</evidence>
<keyword evidence="2" id="KW-1003">Cell membrane</keyword>
<comment type="subcellular location">
    <subcellularLocation>
        <location evidence="1">Cell membrane</location>
        <topology evidence="1">Multi-pass membrane protein</topology>
    </subcellularLocation>
</comment>
<keyword evidence="5 6" id="KW-0472">Membrane</keyword>
<accession>A0A9N9TB06</accession>
<feature type="transmembrane region" description="Helical" evidence="6">
    <location>
        <begin position="47"/>
        <end position="66"/>
    </location>
</feature>
<evidence type="ECO:0000256" key="5">
    <source>
        <dbReference type="ARBA" id="ARBA00023136"/>
    </source>
</evidence>
<sequence length="275" mass="31967">MSIIDGSRPKPKHLQNDFKILKKIYKYSAFIGLAPDLNKKSLPVFRTLIMCLVITVCFAFTIYFSVKEVSSLLTLVYFSSKIFGAVFAISCIFNPNVVYRKKWILFVKRLTRLESAVAGMMFEPTPWLWVEIGTSIAIVFAFAAYNVRIISSNLVIYQTDSNYLRFVIYFYTVGFFVLFYSTVIFLKSRYAFVLNYLYVEVLGRKIVTVCYEICEEETDKYMREELFEVASLAEHLRPRFDAAGFFPFNQNCLIMIFSSVINYLVIIIEFDVTVK</sequence>
<keyword evidence="3 6" id="KW-0812">Transmembrane</keyword>
<evidence type="ECO:0000256" key="1">
    <source>
        <dbReference type="ARBA" id="ARBA00004651"/>
    </source>
</evidence>
<feature type="transmembrane region" description="Helical" evidence="6">
    <location>
        <begin position="72"/>
        <end position="93"/>
    </location>
</feature>
<evidence type="ECO:0000313" key="7">
    <source>
        <dbReference type="EMBL" id="CAG9854753.1"/>
    </source>
</evidence>
<protein>
    <recommendedName>
        <fullName evidence="9">Gustatory receptor</fullName>
    </recommendedName>
</protein>
<keyword evidence="4 6" id="KW-1133">Transmembrane helix</keyword>
<evidence type="ECO:0008006" key="9">
    <source>
        <dbReference type="Google" id="ProtNLM"/>
    </source>
</evidence>
<evidence type="ECO:0000256" key="2">
    <source>
        <dbReference type="ARBA" id="ARBA00022475"/>
    </source>
</evidence>
<organism evidence="7 8">
    <name type="scientific">Phyllotreta striolata</name>
    <name type="common">Striped flea beetle</name>
    <name type="synonym">Crioceris striolata</name>
    <dbReference type="NCBI Taxonomy" id="444603"/>
    <lineage>
        <taxon>Eukaryota</taxon>
        <taxon>Metazoa</taxon>
        <taxon>Ecdysozoa</taxon>
        <taxon>Arthropoda</taxon>
        <taxon>Hexapoda</taxon>
        <taxon>Insecta</taxon>
        <taxon>Pterygota</taxon>
        <taxon>Neoptera</taxon>
        <taxon>Endopterygota</taxon>
        <taxon>Coleoptera</taxon>
        <taxon>Polyphaga</taxon>
        <taxon>Cucujiformia</taxon>
        <taxon>Chrysomeloidea</taxon>
        <taxon>Chrysomelidae</taxon>
        <taxon>Galerucinae</taxon>
        <taxon>Alticini</taxon>
        <taxon>Phyllotreta</taxon>
    </lineage>
</organism>
<dbReference type="AlphaFoldDB" id="A0A9N9TB06"/>
<gene>
    <name evidence="7" type="ORF">PHYEVI_LOCUS1213</name>
</gene>
<dbReference type="GO" id="GO:0005886">
    <property type="term" value="C:plasma membrane"/>
    <property type="evidence" value="ECO:0007669"/>
    <property type="project" value="UniProtKB-SubCell"/>
</dbReference>
<dbReference type="Pfam" id="PF08395">
    <property type="entry name" value="7tm_7"/>
    <property type="match status" value="1"/>
</dbReference>
<feature type="transmembrane region" description="Helical" evidence="6">
    <location>
        <begin position="127"/>
        <end position="146"/>
    </location>
</feature>
<dbReference type="InterPro" id="IPR013604">
    <property type="entry name" value="7TM_chemorcpt"/>
</dbReference>
<evidence type="ECO:0000256" key="3">
    <source>
        <dbReference type="ARBA" id="ARBA00022692"/>
    </source>
</evidence>
<dbReference type="GO" id="GO:0050909">
    <property type="term" value="P:sensory perception of taste"/>
    <property type="evidence" value="ECO:0007669"/>
    <property type="project" value="InterPro"/>
</dbReference>
<feature type="transmembrane region" description="Helical" evidence="6">
    <location>
        <begin position="166"/>
        <end position="186"/>
    </location>
</feature>
<keyword evidence="8" id="KW-1185">Reference proteome</keyword>
<evidence type="ECO:0000256" key="4">
    <source>
        <dbReference type="ARBA" id="ARBA00022989"/>
    </source>
</evidence>
<evidence type="ECO:0000256" key="6">
    <source>
        <dbReference type="SAM" id="Phobius"/>
    </source>
</evidence>
<dbReference type="OrthoDB" id="5795306at2759"/>
<reference evidence="7" key="1">
    <citation type="submission" date="2022-01" db="EMBL/GenBank/DDBJ databases">
        <authorList>
            <person name="King R."/>
        </authorList>
    </citation>
    <scope>NUCLEOTIDE SEQUENCE</scope>
</reference>
<dbReference type="EMBL" id="OU900094">
    <property type="protein sequence ID" value="CAG9854753.1"/>
    <property type="molecule type" value="Genomic_DNA"/>
</dbReference>
<proteinExistence type="predicted"/>
<dbReference type="Proteomes" id="UP001153712">
    <property type="component" value="Chromosome 1"/>
</dbReference>
<name>A0A9N9TB06_PHYSR</name>